<dbReference type="GO" id="GO:0004331">
    <property type="term" value="F:fructose-2,6-bisphosphate 2-phosphatase activity"/>
    <property type="evidence" value="ECO:0007669"/>
    <property type="project" value="TreeGrafter"/>
</dbReference>
<feature type="active site" description="Proton donor/acceptor" evidence="4">
    <location>
        <position position="338"/>
    </location>
</feature>
<feature type="binding site" evidence="5">
    <location>
        <position position="302"/>
    </location>
    <ligand>
        <name>substrate</name>
    </ligand>
</feature>
<accession>A0A1Y1LIG1</accession>
<reference evidence="9 10" key="2">
    <citation type="journal article" date="2018" name="Elife">
        <title>Firefly genomes illuminate parallel origins of bioluminescence in beetles.</title>
        <authorList>
            <person name="Fallon T.R."/>
            <person name="Lower S.E."/>
            <person name="Chang C.H."/>
            <person name="Bessho-Uehara M."/>
            <person name="Martin G.J."/>
            <person name="Bewick A.J."/>
            <person name="Behringer M."/>
            <person name="Debat H.J."/>
            <person name="Wong I."/>
            <person name="Day J.C."/>
            <person name="Suvorov A."/>
            <person name="Silva C.J."/>
            <person name="Stanger-Hall K.F."/>
            <person name="Hall D.W."/>
            <person name="Schmitz R.J."/>
            <person name="Nelson D.R."/>
            <person name="Lewis S.M."/>
            <person name="Shigenobu S."/>
            <person name="Bybee S.M."/>
            <person name="Larracuente A.M."/>
            <person name="Oba Y."/>
            <person name="Weng J.K."/>
        </authorList>
    </citation>
    <scope>NUCLEOTIDE SEQUENCE [LARGE SCALE GENOMIC DNA]</scope>
    <source>
        <strain evidence="9">1611_PpyrPB1</strain>
        <tissue evidence="9">Whole body</tissue>
    </source>
</reference>
<dbReference type="GO" id="GO:0006003">
    <property type="term" value="P:fructose 2,6-bisphosphate metabolic process"/>
    <property type="evidence" value="ECO:0007669"/>
    <property type="project" value="InterPro"/>
</dbReference>
<dbReference type="PANTHER" id="PTHR10606:SF65">
    <property type="entry name" value="6-PHOSPHOFRUCTO-2-KINASE_FRUCTOSE-2, 6-BISPHOSPHATASE-LIKE PROTEIN"/>
    <property type="match status" value="1"/>
</dbReference>
<dbReference type="InterPro" id="IPR003094">
    <property type="entry name" value="6Pfruct_kin"/>
</dbReference>
<dbReference type="PANTHER" id="PTHR10606">
    <property type="entry name" value="6-PHOSPHOFRUCTO-2-KINASE/FRUCTOSE-2,6-BISPHOSPHATASE"/>
    <property type="match status" value="1"/>
</dbReference>
<evidence type="ECO:0000256" key="1">
    <source>
        <dbReference type="ARBA" id="ARBA00008408"/>
    </source>
</evidence>
<evidence type="ECO:0000256" key="3">
    <source>
        <dbReference type="ARBA" id="ARBA00022840"/>
    </source>
</evidence>
<feature type="domain" description="6-phosphofructo-2-kinase" evidence="7">
    <location>
        <begin position="26"/>
        <end position="237"/>
    </location>
</feature>
<dbReference type="InterPro" id="IPR029033">
    <property type="entry name" value="His_PPase_superfam"/>
</dbReference>
<evidence type="ECO:0000256" key="4">
    <source>
        <dbReference type="PIRSR" id="PIRSR613078-1"/>
    </source>
</evidence>
<dbReference type="GO" id="GO:0005524">
    <property type="term" value="F:ATP binding"/>
    <property type="evidence" value="ECO:0007669"/>
    <property type="project" value="UniProtKB-KW"/>
</dbReference>
<dbReference type="InterPro" id="IPR027417">
    <property type="entry name" value="P-loop_NTPase"/>
</dbReference>
<proteinExistence type="inferred from homology"/>
<protein>
    <recommendedName>
        <fullName evidence="7">6-phosphofructo-2-kinase domain-containing protein</fullName>
    </recommendedName>
</protein>
<dbReference type="PIRSF" id="PIRSF000709">
    <property type="entry name" value="6PFK_2-Ptase"/>
    <property type="match status" value="1"/>
</dbReference>
<dbReference type="SUPFAM" id="SSF53254">
    <property type="entry name" value="Phosphoglycerate mutase-like"/>
    <property type="match status" value="1"/>
</dbReference>
<dbReference type="Proteomes" id="UP000327044">
    <property type="component" value="Unassembled WGS sequence"/>
</dbReference>
<feature type="region of interest" description="Disordered" evidence="6">
    <location>
        <begin position="1"/>
        <end position="25"/>
    </location>
</feature>
<evidence type="ECO:0000313" key="8">
    <source>
        <dbReference type="EMBL" id="JAV72130.1"/>
    </source>
</evidence>
<keyword evidence="2" id="KW-0547">Nucleotide-binding</keyword>
<comment type="similarity">
    <text evidence="1">In the C-terminal section; belongs to the phosphoglycerate mutase family.</text>
</comment>
<dbReference type="GO" id="GO:0003873">
    <property type="term" value="F:6-phosphofructo-2-kinase activity"/>
    <property type="evidence" value="ECO:0007669"/>
    <property type="project" value="InterPro"/>
</dbReference>
<dbReference type="EMBL" id="VVIM01000009">
    <property type="protein sequence ID" value="KAB0793074.1"/>
    <property type="molecule type" value="Genomic_DNA"/>
</dbReference>
<evidence type="ECO:0000256" key="2">
    <source>
        <dbReference type="ARBA" id="ARBA00022741"/>
    </source>
</evidence>
<dbReference type="Pfam" id="PF00300">
    <property type="entry name" value="His_Phos_1"/>
    <property type="match status" value="1"/>
</dbReference>
<dbReference type="OrthoDB" id="267323at2759"/>
<evidence type="ECO:0000313" key="9">
    <source>
        <dbReference type="EMBL" id="KAB0793074.1"/>
    </source>
</evidence>
<reference evidence="9" key="3">
    <citation type="submission" date="2019-08" db="EMBL/GenBank/DDBJ databases">
        <authorList>
            <consortium name="Photinus pyralis genome working group"/>
            <person name="Fallon T.R."/>
            <person name="Sander Lower S.E."/>
            <person name="Weng J.-K."/>
        </authorList>
    </citation>
    <scope>NUCLEOTIDE SEQUENCE</scope>
    <source>
        <strain evidence="9">1611_PpyrPB1</strain>
        <tissue evidence="9">Whole body</tissue>
    </source>
</reference>
<feature type="binding site" evidence="5">
    <location>
        <begin position="252"/>
        <end position="259"/>
    </location>
    <ligand>
        <name>substrate</name>
    </ligand>
</feature>
<dbReference type="PRINTS" id="PR00991">
    <property type="entry name" value="6PFRUCTKNASE"/>
</dbReference>
<reference evidence="8" key="1">
    <citation type="journal article" date="2016" name="Sci. Rep.">
        <title>Molecular characterization of firefly nuptial gifts: a multi-omics approach sheds light on postcopulatory sexual selection.</title>
        <authorList>
            <person name="Al-Wathiqui N."/>
            <person name="Fallon T.R."/>
            <person name="South A."/>
            <person name="Weng J.K."/>
            <person name="Lewis S.M."/>
        </authorList>
    </citation>
    <scope>NUCLEOTIDE SEQUENCE</scope>
</reference>
<dbReference type="AlphaFoldDB" id="A0A1Y1LIG1"/>
<dbReference type="InterPro" id="IPR013078">
    <property type="entry name" value="His_Pase_superF_clade-1"/>
</dbReference>
<sequence length="478" mass="54205">MASVPRFSNDREENKGQPQASKRTPLRQFSPLLVAMVGLPGRGKSLLARRLSRYLNYTGDTTKVLDISDYRRKHMEKYGSHEMFRADNLPAWRLRQKSFHEALEDAVAWLSEPGHHVAILDGPNVSRHQRQEIYDLIYGQKGFRIMFIECVCEDPAILERNFKDILQYSADYSSMATEQALTDLTYKMAHYKAQYESPSLGSHWELPCPMVKVLDGGFGGIVAHGITGVKESKILAYISVPKLSQQNIYFSRHGESEFNVIGRIGGDAPLSPRGRVYAHALANHLRTLNLPALQVWTSTLKRTKATAANIHAPQQHLSELDEVFSGDCESLTYEELQERFPRELALRDRDKLKYRYPQGESYVDVMQRLVPILTQLESENNVLTISHQAVLRCVLGYYLEIPAEEIPYVHVPLHTIIKVSLKGYKYTMETVKMPIDCVDTNRAKPSNCLINRTTEEALLTVPAHLESMSGLNALTTCI</sequence>
<evidence type="ECO:0000313" key="10">
    <source>
        <dbReference type="Proteomes" id="UP000327044"/>
    </source>
</evidence>
<evidence type="ECO:0000256" key="6">
    <source>
        <dbReference type="SAM" id="MobiDB-lite"/>
    </source>
</evidence>
<dbReference type="SUPFAM" id="SSF52540">
    <property type="entry name" value="P-loop containing nucleoside triphosphate hydrolases"/>
    <property type="match status" value="1"/>
</dbReference>
<keyword evidence="3" id="KW-0067">ATP-binding</keyword>
<feature type="active site" description="Tele-phosphohistidine intermediate" evidence="4">
    <location>
        <position position="253"/>
    </location>
</feature>
<dbReference type="GO" id="GO:0005829">
    <property type="term" value="C:cytosol"/>
    <property type="evidence" value="ECO:0007669"/>
    <property type="project" value="TreeGrafter"/>
</dbReference>
<evidence type="ECO:0000259" key="7">
    <source>
        <dbReference type="Pfam" id="PF01591"/>
    </source>
</evidence>
<name>A0A1Y1LIG1_PHOPY</name>
<organism evidence="8">
    <name type="scientific">Photinus pyralis</name>
    <name type="common">Common eastern firefly</name>
    <name type="synonym">Lampyris pyralis</name>
    <dbReference type="NCBI Taxonomy" id="7054"/>
    <lineage>
        <taxon>Eukaryota</taxon>
        <taxon>Metazoa</taxon>
        <taxon>Ecdysozoa</taxon>
        <taxon>Arthropoda</taxon>
        <taxon>Hexapoda</taxon>
        <taxon>Insecta</taxon>
        <taxon>Pterygota</taxon>
        <taxon>Neoptera</taxon>
        <taxon>Endopterygota</taxon>
        <taxon>Coleoptera</taxon>
        <taxon>Polyphaga</taxon>
        <taxon>Elateriformia</taxon>
        <taxon>Elateroidea</taxon>
        <taxon>Lampyridae</taxon>
        <taxon>Lampyrinae</taxon>
        <taxon>Photinus</taxon>
    </lineage>
</organism>
<dbReference type="EMBL" id="GEZM01057706">
    <property type="protein sequence ID" value="JAV72130.1"/>
    <property type="molecule type" value="Transcribed_RNA"/>
</dbReference>
<dbReference type="GO" id="GO:0006000">
    <property type="term" value="P:fructose metabolic process"/>
    <property type="evidence" value="ECO:0007669"/>
    <property type="project" value="InterPro"/>
</dbReference>
<dbReference type="Gene3D" id="3.40.50.300">
    <property type="entry name" value="P-loop containing nucleotide triphosphate hydrolases"/>
    <property type="match status" value="1"/>
</dbReference>
<dbReference type="CDD" id="cd07067">
    <property type="entry name" value="HP_PGM_like"/>
    <property type="match status" value="1"/>
</dbReference>
<dbReference type="Gene3D" id="3.40.50.1240">
    <property type="entry name" value="Phosphoglycerate mutase-like"/>
    <property type="match status" value="1"/>
</dbReference>
<dbReference type="InterPro" id="IPR013079">
    <property type="entry name" value="6Phosfructo_kin"/>
</dbReference>
<keyword evidence="10" id="KW-1185">Reference proteome</keyword>
<dbReference type="SMART" id="SM00855">
    <property type="entry name" value="PGAM"/>
    <property type="match status" value="1"/>
</dbReference>
<evidence type="ECO:0000256" key="5">
    <source>
        <dbReference type="PIRSR" id="PIRSR613078-2"/>
    </source>
</evidence>
<dbReference type="Pfam" id="PF01591">
    <property type="entry name" value="6PF2K"/>
    <property type="match status" value="1"/>
</dbReference>
<dbReference type="InParanoid" id="A0A1Y1LIG1"/>
<gene>
    <name evidence="9" type="ORF">PPYR_12694</name>
</gene>